<reference evidence="8" key="1">
    <citation type="submission" date="2018-06" db="EMBL/GenBank/DDBJ databases">
        <authorList>
            <person name="Zhirakovskaya E."/>
        </authorList>
    </citation>
    <scope>NUCLEOTIDE SEQUENCE</scope>
</reference>
<gene>
    <name evidence="8" type="ORF">MNBD_GAMMA10-1366</name>
</gene>
<dbReference type="InterPro" id="IPR017441">
    <property type="entry name" value="Protein_kinase_ATP_BS"/>
</dbReference>
<dbReference type="PANTHER" id="PTHR43289:SF6">
    <property type="entry name" value="SERINE_THREONINE-PROTEIN KINASE NEKL-3"/>
    <property type="match status" value="1"/>
</dbReference>
<protein>
    <submittedName>
        <fullName evidence="8">Serine/threonine protein kinase</fullName>
    </submittedName>
</protein>
<evidence type="ECO:0000256" key="1">
    <source>
        <dbReference type="ARBA" id="ARBA00022679"/>
    </source>
</evidence>
<dbReference type="PROSITE" id="PS50011">
    <property type="entry name" value="PROTEIN_KINASE_DOM"/>
    <property type="match status" value="1"/>
</dbReference>
<dbReference type="GO" id="GO:0005524">
    <property type="term" value="F:ATP binding"/>
    <property type="evidence" value="ECO:0007669"/>
    <property type="project" value="UniProtKB-KW"/>
</dbReference>
<dbReference type="PANTHER" id="PTHR43289">
    <property type="entry name" value="MITOGEN-ACTIVATED PROTEIN KINASE KINASE KINASE 20-RELATED"/>
    <property type="match status" value="1"/>
</dbReference>
<dbReference type="CDD" id="cd14014">
    <property type="entry name" value="STKc_PknB_like"/>
    <property type="match status" value="1"/>
</dbReference>
<keyword evidence="8" id="KW-0723">Serine/threonine-protein kinase</keyword>
<proteinExistence type="predicted"/>
<evidence type="ECO:0000256" key="6">
    <source>
        <dbReference type="SAM" id="Phobius"/>
    </source>
</evidence>
<evidence type="ECO:0000313" key="8">
    <source>
        <dbReference type="EMBL" id="VAW63234.1"/>
    </source>
</evidence>
<evidence type="ECO:0000256" key="3">
    <source>
        <dbReference type="ARBA" id="ARBA00022777"/>
    </source>
</evidence>
<feature type="transmembrane region" description="Helical" evidence="6">
    <location>
        <begin position="288"/>
        <end position="307"/>
    </location>
</feature>
<keyword evidence="1" id="KW-0808">Transferase</keyword>
<keyword evidence="6" id="KW-1133">Transmembrane helix</keyword>
<feature type="non-terminal residue" evidence="8">
    <location>
        <position position="471"/>
    </location>
</feature>
<dbReference type="GO" id="GO:0004674">
    <property type="term" value="F:protein serine/threonine kinase activity"/>
    <property type="evidence" value="ECO:0007669"/>
    <property type="project" value="UniProtKB-KW"/>
</dbReference>
<dbReference type="SUPFAM" id="SSF56112">
    <property type="entry name" value="Protein kinase-like (PK-like)"/>
    <property type="match status" value="1"/>
</dbReference>
<feature type="compositionally biased region" description="Basic and acidic residues" evidence="5">
    <location>
        <begin position="436"/>
        <end position="445"/>
    </location>
</feature>
<dbReference type="AlphaFoldDB" id="A0A3B0Y3Y1"/>
<dbReference type="InterPro" id="IPR008271">
    <property type="entry name" value="Ser/Thr_kinase_AS"/>
</dbReference>
<organism evidence="8">
    <name type="scientific">hydrothermal vent metagenome</name>
    <dbReference type="NCBI Taxonomy" id="652676"/>
    <lineage>
        <taxon>unclassified sequences</taxon>
        <taxon>metagenomes</taxon>
        <taxon>ecological metagenomes</taxon>
    </lineage>
</organism>
<feature type="non-terminal residue" evidence="8">
    <location>
        <position position="1"/>
    </location>
</feature>
<dbReference type="InterPro" id="IPR000719">
    <property type="entry name" value="Prot_kinase_dom"/>
</dbReference>
<feature type="region of interest" description="Disordered" evidence="5">
    <location>
        <begin position="436"/>
        <end position="471"/>
    </location>
</feature>
<dbReference type="InterPro" id="IPR011009">
    <property type="entry name" value="Kinase-like_dom_sf"/>
</dbReference>
<dbReference type="EMBL" id="UOFJ01000090">
    <property type="protein sequence ID" value="VAW63234.1"/>
    <property type="molecule type" value="Genomic_DNA"/>
</dbReference>
<dbReference type="Gene3D" id="3.30.200.20">
    <property type="entry name" value="Phosphorylase Kinase, domain 1"/>
    <property type="match status" value="1"/>
</dbReference>
<keyword evidence="2" id="KW-0547">Nucleotide-binding</keyword>
<keyword evidence="3 8" id="KW-0418">Kinase</keyword>
<sequence>ANEVVLKERFLLEKVLGSGGMGVVYKAKDRLKVEAKDRDPYVAIKVLSEEFKAHPDAFISLQRESRKSQRIAHPNIVNVYDFDRDGDTVFMTMEFLDGHSLDQLIRQYKATGLPTDDAWEIIRGLNAALSHAHAENIIHSDFKPGNIFVTKKGATKVFDFGIARAVAKVEQQDESAEDKTVFDAGNLGALTPAYASLEMLEGEEPDIRDDLYALGCVAYELFTGEHPYNRLPANEAQKQSLEPKRINNIKKFQWLAIKKAIAFRREERFENVDLFMLALAPKRKSSNVFLMALVILLMVSIAGYFMFFNKSVDPYSELDIRNELELKIKIDYLREDLITFIDSGAFTAPWEDTVWKLVSDLVVLTKGEALWLDEQREKVYQLYLKQISAQIDAVQYNKAKEFIKNAQRYTDDTLYLQAQLNKIELTIAQAERVRAEQERKNRDSIKNLQETNRANEQKQVAQARLQTRLQT</sequence>
<dbReference type="Pfam" id="PF00069">
    <property type="entry name" value="Pkinase"/>
    <property type="match status" value="1"/>
</dbReference>
<evidence type="ECO:0000256" key="5">
    <source>
        <dbReference type="SAM" id="MobiDB-lite"/>
    </source>
</evidence>
<evidence type="ECO:0000256" key="4">
    <source>
        <dbReference type="ARBA" id="ARBA00022840"/>
    </source>
</evidence>
<feature type="compositionally biased region" description="Polar residues" evidence="5">
    <location>
        <begin position="446"/>
        <end position="471"/>
    </location>
</feature>
<dbReference type="PROSITE" id="PS00107">
    <property type="entry name" value="PROTEIN_KINASE_ATP"/>
    <property type="match status" value="1"/>
</dbReference>
<feature type="domain" description="Protein kinase" evidence="7">
    <location>
        <begin position="10"/>
        <end position="290"/>
    </location>
</feature>
<keyword evidence="6" id="KW-0472">Membrane</keyword>
<dbReference type="PROSITE" id="PS00108">
    <property type="entry name" value="PROTEIN_KINASE_ST"/>
    <property type="match status" value="1"/>
</dbReference>
<name>A0A3B0Y3Y1_9ZZZZ</name>
<keyword evidence="6" id="KW-0812">Transmembrane</keyword>
<evidence type="ECO:0000256" key="2">
    <source>
        <dbReference type="ARBA" id="ARBA00022741"/>
    </source>
</evidence>
<evidence type="ECO:0000259" key="7">
    <source>
        <dbReference type="PROSITE" id="PS50011"/>
    </source>
</evidence>
<keyword evidence="4" id="KW-0067">ATP-binding</keyword>
<accession>A0A3B0Y3Y1</accession>
<dbReference type="Gene3D" id="1.10.510.10">
    <property type="entry name" value="Transferase(Phosphotransferase) domain 1"/>
    <property type="match status" value="1"/>
</dbReference>